<dbReference type="GO" id="GO:0005886">
    <property type="term" value="C:plasma membrane"/>
    <property type="evidence" value="ECO:0007669"/>
    <property type="project" value="UniProtKB-SubCell"/>
</dbReference>
<keyword evidence="9" id="KW-1185">Reference proteome</keyword>
<evidence type="ECO:0000313" key="8">
    <source>
        <dbReference type="EMBL" id="TAA74067.1"/>
    </source>
</evidence>
<evidence type="ECO:0000256" key="1">
    <source>
        <dbReference type="ARBA" id="ARBA00004651"/>
    </source>
</evidence>
<keyword evidence="3 6" id="KW-0812">Transmembrane</keyword>
<dbReference type="SUPFAM" id="SSF81342">
    <property type="entry name" value="Transmembrane di-heme cytochromes"/>
    <property type="match status" value="1"/>
</dbReference>
<feature type="transmembrane region" description="Helical" evidence="6">
    <location>
        <begin position="117"/>
        <end position="143"/>
    </location>
</feature>
<sequence>MMNNQQDEIQNGNARLANPIRFWHIAIIVLALAALLTGDLADDYKKVEHVGFLLHSNIGVAVFLTLCFYVAYGLFGPQEFRLSRWFPFTKERLRQTGKDLVMLTKFKLPEHKRRQGLAGLVQFFGILVFSWLATTGTLMYFLIEPGSKAQGFVRAVKEAHEVGTALIPVYLALHIGAVLAHSLTGQHVWKEIFFFKNSTIE</sequence>
<dbReference type="PANTHER" id="PTHR30485">
    <property type="entry name" value="NI/FE-HYDROGENASE 1 B-TYPE CYTOCHROME SUBUNIT"/>
    <property type="match status" value="1"/>
</dbReference>
<dbReference type="GO" id="GO:0020037">
    <property type="term" value="F:heme binding"/>
    <property type="evidence" value="ECO:0007669"/>
    <property type="project" value="TreeGrafter"/>
</dbReference>
<dbReference type="EMBL" id="NQJD01000041">
    <property type="protein sequence ID" value="TAA74067.1"/>
    <property type="molecule type" value="Genomic_DNA"/>
</dbReference>
<feature type="transmembrane region" description="Helical" evidence="6">
    <location>
        <begin position="20"/>
        <end position="38"/>
    </location>
</feature>
<reference evidence="8" key="1">
    <citation type="submission" date="2017-07" db="EMBL/GenBank/DDBJ databases">
        <title>The cable genome - Insights into the physiology and evolution of filamentous bacteria capable of sulfide oxidation via long distance electron transfer.</title>
        <authorList>
            <person name="Thorup C."/>
            <person name="Bjerg J.T."/>
            <person name="Schreiber L."/>
            <person name="Nielsen L.P."/>
            <person name="Kjeldsen K.U."/>
            <person name="Boesen T."/>
            <person name="Boggild A."/>
            <person name="Meysman F."/>
            <person name="Geelhoed J."/>
            <person name="Schramm A."/>
        </authorList>
    </citation>
    <scope>NUCLEOTIDE SEQUENCE [LARGE SCALE GENOMIC DNA]</scope>
    <source>
        <strain evidence="8">GS</strain>
    </source>
</reference>
<dbReference type="InterPro" id="IPR016174">
    <property type="entry name" value="Di-haem_cyt_TM"/>
</dbReference>
<evidence type="ECO:0000313" key="9">
    <source>
        <dbReference type="Proteomes" id="UP000316238"/>
    </source>
</evidence>
<name>A0A521FZ74_9BACT</name>
<dbReference type="Proteomes" id="UP000316238">
    <property type="component" value="Unassembled WGS sequence"/>
</dbReference>
<dbReference type="GO" id="GO:0022904">
    <property type="term" value="P:respiratory electron transport chain"/>
    <property type="evidence" value="ECO:0007669"/>
    <property type="project" value="InterPro"/>
</dbReference>
<evidence type="ECO:0000256" key="3">
    <source>
        <dbReference type="ARBA" id="ARBA00022692"/>
    </source>
</evidence>
<accession>A0A521FZ74</accession>
<comment type="subcellular location">
    <subcellularLocation>
        <location evidence="1">Cell membrane</location>
        <topology evidence="1">Multi-pass membrane protein</topology>
    </subcellularLocation>
</comment>
<feature type="domain" description="Cytochrome b561 bacterial/Ni-hydrogenase" evidence="7">
    <location>
        <begin position="18"/>
        <end position="193"/>
    </location>
</feature>
<feature type="transmembrane region" description="Helical" evidence="6">
    <location>
        <begin position="58"/>
        <end position="75"/>
    </location>
</feature>
<evidence type="ECO:0000256" key="4">
    <source>
        <dbReference type="ARBA" id="ARBA00022989"/>
    </source>
</evidence>
<gene>
    <name evidence="8" type="ORF">CDV28_14116</name>
</gene>
<dbReference type="InterPro" id="IPR011577">
    <property type="entry name" value="Cyt_b561_bac/Ni-Hgenase"/>
</dbReference>
<proteinExistence type="predicted"/>
<feature type="transmembrane region" description="Helical" evidence="6">
    <location>
        <begin position="163"/>
        <end position="183"/>
    </location>
</feature>
<dbReference type="PANTHER" id="PTHR30485:SF0">
    <property type="entry name" value="NI_FE-HYDROGENASE 1 B-TYPE CYTOCHROME SUBUNIT-RELATED"/>
    <property type="match status" value="1"/>
</dbReference>
<dbReference type="Pfam" id="PF01292">
    <property type="entry name" value="Ni_hydr_CYTB"/>
    <property type="match status" value="1"/>
</dbReference>
<evidence type="ECO:0000256" key="6">
    <source>
        <dbReference type="SAM" id="Phobius"/>
    </source>
</evidence>
<dbReference type="AlphaFoldDB" id="A0A521FZ74"/>
<dbReference type="Gene3D" id="1.20.950.20">
    <property type="entry name" value="Transmembrane di-heme cytochromes, Chain C"/>
    <property type="match status" value="1"/>
</dbReference>
<organism evidence="8 9">
    <name type="scientific">Candidatus Electronema aureum</name>
    <dbReference type="NCBI Taxonomy" id="2005002"/>
    <lineage>
        <taxon>Bacteria</taxon>
        <taxon>Pseudomonadati</taxon>
        <taxon>Thermodesulfobacteriota</taxon>
        <taxon>Desulfobulbia</taxon>
        <taxon>Desulfobulbales</taxon>
        <taxon>Desulfobulbaceae</taxon>
        <taxon>Candidatus Electronema</taxon>
    </lineage>
</organism>
<comment type="caution">
    <text evidence="8">The sequence shown here is derived from an EMBL/GenBank/DDBJ whole genome shotgun (WGS) entry which is preliminary data.</text>
</comment>
<evidence type="ECO:0000259" key="7">
    <source>
        <dbReference type="Pfam" id="PF01292"/>
    </source>
</evidence>
<keyword evidence="2" id="KW-1003">Cell membrane</keyword>
<evidence type="ECO:0000256" key="2">
    <source>
        <dbReference type="ARBA" id="ARBA00022475"/>
    </source>
</evidence>
<evidence type="ECO:0000256" key="5">
    <source>
        <dbReference type="ARBA" id="ARBA00023136"/>
    </source>
</evidence>
<keyword evidence="4 6" id="KW-1133">Transmembrane helix</keyword>
<protein>
    <submittedName>
        <fullName evidence="8">Cytochrome b</fullName>
    </submittedName>
</protein>
<keyword evidence="5 6" id="KW-0472">Membrane</keyword>
<dbReference type="InterPro" id="IPR051542">
    <property type="entry name" value="Hydrogenase_cytochrome"/>
</dbReference>
<dbReference type="GO" id="GO:0009055">
    <property type="term" value="F:electron transfer activity"/>
    <property type="evidence" value="ECO:0007669"/>
    <property type="project" value="InterPro"/>
</dbReference>